<dbReference type="InterPro" id="IPR011991">
    <property type="entry name" value="ArsR-like_HTH"/>
</dbReference>
<keyword evidence="1" id="KW-0805">Transcription regulation</keyword>
<dbReference type="EMBL" id="BAAAHG010000010">
    <property type="protein sequence ID" value="GAA0909506.1"/>
    <property type="molecule type" value="Genomic_DNA"/>
</dbReference>
<dbReference type="CDD" id="cd00090">
    <property type="entry name" value="HTH_ARSR"/>
    <property type="match status" value="1"/>
</dbReference>
<name>A0ABP3Z0V0_9ACTN</name>
<evidence type="ECO:0000256" key="3">
    <source>
        <dbReference type="ARBA" id="ARBA00023163"/>
    </source>
</evidence>
<sequence length="156" mass="16788">MSNLAPRSVADVSTPLQCCPPLGQEPLSAADAEKIAALFKALSDPVRLRLLMHLAERRGTEVAVHELADVGVSQATVSHHLKRLRCAGLIESRREGRLVHCRLSEGVRSVLRQILHQRSQMGVQQAGSRRGGRLQPRTMAAEALRCGAGGTGRTGC</sequence>
<dbReference type="InterPro" id="IPR036390">
    <property type="entry name" value="WH_DNA-bd_sf"/>
</dbReference>
<dbReference type="NCBIfam" id="NF033788">
    <property type="entry name" value="HTH_metalloreg"/>
    <property type="match status" value="1"/>
</dbReference>
<proteinExistence type="predicted"/>
<feature type="domain" description="HTH arsR-type" evidence="4">
    <location>
        <begin position="27"/>
        <end position="122"/>
    </location>
</feature>
<evidence type="ECO:0000256" key="1">
    <source>
        <dbReference type="ARBA" id="ARBA00023015"/>
    </source>
</evidence>
<dbReference type="PROSITE" id="PS50987">
    <property type="entry name" value="HTH_ARSR_2"/>
    <property type="match status" value="1"/>
</dbReference>
<reference evidence="6" key="1">
    <citation type="journal article" date="2019" name="Int. J. Syst. Evol. Microbiol.">
        <title>The Global Catalogue of Microorganisms (GCM) 10K type strain sequencing project: providing services to taxonomists for standard genome sequencing and annotation.</title>
        <authorList>
            <consortium name="The Broad Institute Genomics Platform"/>
            <consortium name="The Broad Institute Genome Sequencing Center for Infectious Disease"/>
            <person name="Wu L."/>
            <person name="Ma J."/>
        </authorList>
    </citation>
    <scope>NUCLEOTIDE SEQUENCE [LARGE SCALE GENOMIC DNA]</scope>
    <source>
        <strain evidence="6">JCM 10673</strain>
    </source>
</reference>
<dbReference type="PRINTS" id="PR00778">
    <property type="entry name" value="HTHARSR"/>
</dbReference>
<dbReference type="RefSeq" id="WP_425580945.1">
    <property type="nucleotide sequence ID" value="NZ_BAAAHG010000010.1"/>
</dbReference>
<evidence type="ECO:0000259" key="4">
    <source>
        <dbReference type="PROSITE" id="PS50987"/>
    </source>
</evidence>
<evidence type="ECO:0000313" key="6">
    <source>
        <dbReference type="Proteomes" id="UP001501005"/>
    </source>
</evidence>
<keyword evidence="2" id="KW-0238">DNA-binding</keyword>
<comment type="caution">
    <text evidence="5">The sequence shown here is derived from an EMBL/GenBank/DDBJ whole genome shotgun (WGS) entry which is preliminary data.</text>
</comment>
<organism evidence="5 6">
    <name type="scientific">Streptomyces thermoalcalitolerans</name>
    <dbReference type="NCBI Taxonomy" id="65605"/>
    <lineage>
        <taxon>Bacteria</taxon>
        <taxon>Bacillati</taxon>
        <taxon>Actinomycetota</taxon>
        <taxon>Actinomycetes</taxon>
        <taxon>Kitasatosporales</taxon>
        <taxon>Streptomycetaceae</taxon>
        <taxon>Streptomyces</taxon>
    </lineage>
</organism>
<dbReference type="Gene3D" id="1.10.10.10">
    <property type="entry name" value="Winged helix-like DNA-binding domain superfamily/Winged helix DNA-binding domain"/>
    <property type="match status" value="1"/>
</dbReference>
<evidence type="ECO:0000313" key="5">
    <source>
        <dbReference type="EMBL" id="GAA0909506.1"/>
    </source>
</evidence>
<dbReference type="InterPro" id="IPR051081">
    <property type="entry name" value="HTH_MetalResp_TranReg"/>
</dbReference>
<gene>
    <name evidence="5" type="ORF">GCM10009549_17950</name>
</gene>
<keyword evidence="6" id="KW-1185">Reference proteome</keyword>
<dbReference type="Proteomes" id="UP001501005">
    <property type="component" value="Unassembled WGS sequence"/>
</dbReference>
<evidence type="ECO:0000256" key="2">
    <source>
        <dbReference type="ARBA" id="ARBA00023125"/>
    </source>
</evidence>
<dbReference type="SUPFAM" id="SSF46785">
    <property type="entry name" value="Winged helix' DNA-binding domain"/>
    <property type="match status" value="1"/>
</dbReference>
<dbReference type="SMART" id="SM00418">
    <property type="entry name" value="HTH_ARSR"/>
    <property type="match status" value="1"/>
</dbReference>
<dbReference type="InterPro" id="IPR036388">
    <property type="entry name" value="WH-like_DNA-bd_sf"/>
</dbReference>
<dbReference type="PANTHER" id="PTHR33154:SF18">
    <property type="entry name" value="ARSENICAL RESISTANCE OPERON REPRESSOR"/>
    <property type="match status" value="1"/>
</dbReference>
<dbReference type="InterPro" id="IPR001845">
    <property type="entry name" value="HTH_ArsR_DNA-bd_dom"/>
</dbReference>
<dbReference type="PANTHER" id="PTHR33154">
    <property type="entry name" value="TRANSCRIPTIONAL REGULATOR, ARSR FAMILY"/>
    <property type="match status" value="1"/>
</dbReference>
<accession>A0ABP3Z0V0</accession>
<protein>
    <recommendedName>
        <fullName evidence="4">HTH arsR-type domain-containing protein</fullName>
    </recommendedName>
</protein>
<dbReference type="Pfam" id="PF01022">
    <property type="entry name" value="HTH_5"/>
    <property type="match status" value="1"/>
</dbReference>
<keyword evidence="3" id="KW-0804">Transcription</keyword>